<gene>
    <name evidence="2" type="ORF">QQF32_10825</name>
</gene>
<keyword evidence="1" id="KW-0472">Membrane</keyword>
<evidence type="ECO:0000313" key="2">
    <source>
        <dbReference type="EMBL" id="MDK9363688.1"/>
    </source>
</evidence>
<feature type="transmembrane region" description="Helical" evidence="1">
    <location>
        <begin position="95"/>
        <end position="119"/>
    </location>
</feature>
<evidence type="ECO:0000256" key="1">
    <source>
        <dbReference type="SAM" id="Phobius"/>
    </source>
</evidence>
<dbReference type="Proteomes" id="UP001223214">
    <property type="component" value="Unassembled WGS sequence"/>
</dbReference>
<keyword evidence="1" id="KW-0812">Transmembrane</keyword>
<organism evidence="2 3">
    <name type="scientific">Lelliottia wanjuensis</name>
    <dbReference type="NCBI Taxonomy" id="3050585"/>
    <lineage>
        <taxon>Bacteria</taxon>
        <taxon>Pseudomonadati</taxon>
        <taxon>Pseudomonadota</taxon>
        <taxon>Gammaproteobacteria</taxon>
        <taxon>Enterobacterales</taxon>
        <taxon>Enterobacteriaceae</taxon>
        <taxon>Lelliottia</taxon>
    </lineage>
</organism>
<feature type="transmembrane region" description="Helical" evidence="1">
    <location>
        <begin position="65"/>
        <end position="83"/>
    </location>
</feature>
<feature type="transmembrane region" description="Helical" evidence="1">
    <location>
        <begin position="27"/>
        <end position="53"/>
    </location>
</feature>
<keyword evidence="1" id="KW-1133">Transmembrane helix</keyword>
<comment type="caution">
    <text evidence="2">The sequence shown here is derived from an EMBL/GenBank/DDBJ whole genome shotgun (WGS) entry which is preliminary data.</text>
</comment>
<dbReference type="GeneID" id="97187855"/>
<proteinExistence type="predicted"/>
<name>A0AAP4D8B1_9ENTR</name>
<dbReference type="RefSeq" id="WP_285144790.1">
    <property type="nucleotide sequence ID" value="NZ_JASSOL010000042.1"/>
</dbReference>
<dbReference type="AlphaFoldDB" id="A0AAP4D8B1"/>
<accession>A0AAP4D8B1</accession>
<dbReference type="EMBL" id="JASSOM010000051">
    <property type="protein sequence ID" value="MDK9363688.1"/>
    <property type="molecule type" value="Genomic_DNA"/>
</dbReference>
<reference evidence="2 3" key="1">
    <citation type="submission" date="2023-06" db="EMBL/GenBank/DDBJ databases">
        <title>Identification and characterization of antibiotic-resistant Gram-negative bacteria.</title>
        <authorList>
            <person name="Cho G.-S."/>
            <person name="Lee J."/>
            <person name="Tai E."/>
            <person name="Jeong S."/>
            <person name="Kim I."/>
            <person name="Kim B.-E."/>
            <person name="Jeong M.-I."/>
            <person name="Oh K.-K."/>
            <person name="Franz C.M.A.P."/>
        </authorList>
    </citation>
    <scope>NUCLEOTIDE SEQUENCE [LARGE SCALE GENOMIC DNA]</scope>
    <source>
        <strain evidence="2 3">V106_12</strain>
    </source>
</reference>
<protein>
    <submittedName>
        <fullName evidence="2">Uncharacterized protein</fullName>
    </submittedName>
</protein>
<evidence type="ECO:0000313" key="3">
    <source>
        <dbReference type="Proteomes" id="UP001223214"/>
    </source>
</evidence>
<sequence length="123" mass="13807">MNRFINCLAASFRIFKKWISGDYSLVMTYWVTGVIPQVVIAISIYSFIINVIGQSTDPSALMRPFLTLAAFALIYTLCSYIAIVCSAVKYSGPKVWRILAILVVVRGCIELVKTVIFFIQELV</sequence>
<keyword evidence="3" id="KW-1185">Reference proteome</keyword>